<evidence type="ECO:0000256" key="2">
    <source>
        <dbReference type="ARBA" id="ARBA00022741"/>
    </source>
</evidence>
<dbReference type="InterPro" id="IPR041677">
    <property type="entry name" value="DNA2/NAM7_AAA_11"/>
</dbReference>
<feature type="domain" description="Protein kinase" evidence="6">
    <location>
        <begin position="1"/>
        <end position="248"/>
    </location>
</feature>
<accession>A0ABM6V8U6</accession>
<dbReference type="PROSITE" id="PS50011">
    <property type="entry name" value="PROTEIN_KINASE_DOM"/>
    <property type="match status" value="1"/>
</dbReference>
<dbReference type="InterPro" id="IPR011009">
    <property type="entry name" value="Kinase-like_dom_sf"/>
</dbReference>
<evidence type="ECO:0000313" key="8">
    <source>
        <dbReference type="Proteomes" id="UP000245051"/>
    </source>
</evidence>
<keyword evidence="3" id="KW-0378">Hydrolase</keyword>
<dbReference type="Gene3D" id="3.40.50.300">
    <property type="entry name" value="P-loop containing nucleotide triphosphate hydrolases"/>
    <property type="match status" value="2"/>
</dbReference>
<dbReference type="InterPro" id="IPR047187">
    <property type="entry name" value="SF1_C_Upf1"/>
</dbReference>
<reference evidence="7 8" key="1">
    <citation type="submission" date="2018-05" db="EMBL/GenBank/DDBJ databases">
        <title>Complete genome sequence of the Type Strain of Streptomyces spongiicola HNM0071, the producer of staurosporine.</title>
        <authorList>
            <person name="Zhou S."/>
            <person name="Huang X."/>
        </authorList>
    </citation>
    <scope>NUCLEOTIDE SEQUENCE [LARGE SCALE GENOMIC DNA]</scope>
    <source>
        <strain evidence="7 8">HNM0071</strain>
    </source>
</reference>
<dbReference type="Pfam" id="PF00069">
    <property type="entry name" value="Pkinase"/>
    <property type="match status" value="1"/>
</dbReference>
<proteinExistence type="inferred from homology"/>
<gene>
    <name evidence="7" type="ORF">DDQ41_17370</name>
</gene>
<evidence type="ECO:0000256" key="4">
    <source>
        <dbReference type="ARBA" id="ARBA00022806"/>
    </source>
</evidence>
<dbReference type="EMBL" id="CP029254">
    <property type="protein sequence ID" value="AWK10372.1"/>
    <property type="molecule type" value="Genomic_DNA"/>
</dbReference>
<dbReference type="InterPro" id="IPR008271">
    <property type="entry name" value="Ser/Thr_kinase_AS"/>
</dbReference>
<organism evidence="7 8">
    <name type="scientific">Streptomyces spongiicola</name>
    <dbReference type="NCBI Taxonomy" id="1690221"/>
    <lineage>
        <taxon>Bacteria</taxon>
        <taxon>Bacillati</taxon>
        <taxon>Actinomycetota</taxon>
        <taxon>Actinomycetes</taxon>
        <taxon>Kitasatosporales</taxon>
        <taxon>Streptomycetaceae</taxon>
        <taxon>Streptomyces</taxon>
    </lineage>
</organism>
<dbReference type="Pfam" id="PF13086">
    <property type="entry name" value="AAA_11"/>
    <property type="match status" value="1"/>
</dbReference>
<dbReference type="InterPro" id="IPR050534">
    <property type="entry name" value="Coronavir_polyprotein_1ab"/>
</dbReference>
<name>A0ABM6V8U6_9ACTN</name>
<dbReference type="CDD" id="cd14014">
    <property type="entry name" value="STKc_PknB_like"/>
    <property type="match status" value="1"/>
</dbReference>
<evidence type="ECO:0000256" key="5">
    <source>
        <dbReference type="ARBA" id="ARBA00022840"/>
    </source>
</evidence>
<dbReference type="Proteomes" id="UP000245051">
    <property type="component" value="Chromosome"/>
</dbReference>
<evidence type="ECO:0000313" key="7">
    <source>
        <dbReference type="EMBL" id="AWK10372.1"/>
    </source>
</evidence>
<evidence type="ECO:0000259" key="6">
    <source>
        <dbReference type="PROSITE" id="PS50011"/>
    </source>
</evidence>
<protein>
    <recommendedName>
        <fullName evidence="6">Protein kinase domain-containing protein</fullName>
    </recommendedName>
</protein>
<sequence length="1116" mass="124586">MLLGDELRIGGLSEVRRAFDMSNPDGAFAAIKLLRQEEDNPVLETFLGRETQSLKQLEHPNIVRMLDSGWDGDLGRYFIALEWVDRSLKDDLAARRPMSWAAFFDQIGRPLIGALSYAHGLEIEHRDLKPSNVLLTQEGVPKLADFGIAKIRSKVNAAADATVAEFRSSPYSPPERDDLVPYARDVFGFGVLALQILSGGKATDYPHLEEVLKELDLASEIRAILARCIDFDPRKRPANAAVLEQQLLDADEICGNRQARRSSHLWLQLTRGAAASITAVPRGTDPDWERAKNIILADLGGTVHVDYGFNAQTKETDTNTICVAGSEWYVRLKQDETRRERAVVMSAAAKGEEWLARWREHALKLPPVLNWTFKDPGEEAAYQGWDLLLDRLDKHKADKEQAAHEQDVQRLGDLFDGWRRLLDAREEIAAQGRELLEYERISEAGRTTVFHLTTSSSTSLVGEEWSAASFSQGRPVARGEVTAQTEQTVTLRFHRAGTRVPARGVLVPFLGPSQTALARQRDALATVSTGQSTNRLLRDIINAPSAIATRPPAEITDWFRADLDDSKRDVVRHAVNGQDLLLVEGPPGTGKTTVIAEIVEQTLARTPGARILIVSQTHIAIDNALRRIADAGVTDIVRLGRPDDPRVAESAQHLLLNRQIMRWTRKVRRRAEAFVDDIAARSGLEARHLKAALHLEELAAVAADLDHVQARLEELSRQPVPERTTSAHELGEEVLSFQARHDQLLERRQELFTDVQQGLEGDLTLREDLTAKDARDAVEALFPQSAGRTMLSLLRLQGEWLQRVDTDPNLLAAYLKTRQVVGGTALGFLGHPAARNLEFDLCIFDEASKATATESLVPLARARKWILVGDTRQLPPLDEDILRDQKIMDDHQLIPELVTTTLFAYLEKHTQHPVKHMLREQYRMTPAIGNMISTVFYDEDLLSPNATILKGYETFAKPVLWLDTSGISGRRESDRTGAETSISNRMETQIACNRLTLIDRAVTQGVIKPSGDRPLEVLVIAPYGRQVEELRRRLAGAKFNHLIVDVLSVDAVQGRECDLAVFSVTRSNERGDFGFLGEPYWRRINVALSRARYQGPGKVVDHAVRIRLMGRSVSRA</sequence>
<keyword evidence="8" id="KW-1185">Reference proteome</keyword>
<dbReference type="PANTHER" id="PTHR43788">
    <property type="entry name" value="DNA2/NAM7 HELICASE FAMILY MEMBER"/>
    <property type="match status" value="1"/>
</dbReference>
<keyword evidence="5" id="KW-0067">ATP-binding</keyword>
<dbReference type="SMART" id="SM00220">
    <property type="entry name" value="S_TKc"/>
    <property type="match status" value="1"/>
</dbReference>
<dbReference type="PROSITE" id="PS00108">
    <property type="entry name" value="PROTEIN_KINASE_ST"/>
    <property type="match status" value="1"/>
</dbReference>
<dbReference type="InterPro" id="IPR000719">
    <property type="entry name" value="Prot_kinase_dom"/>
</dbReference>
<dbReference type="SUPFAM" id="SSF56112">
    <property type="entry name" value="Protein kinase-like (PK-like)"/>
    <property type="match status" value="1"/>
</dbReference>
<dbReference type="InterPro" id="IPR041679">
    <property type="entry name" value="DNA2/NAM7-like_C"/>
</dbReference>
<evidence type="ECO:0000256" key="1">
    <source>
        <dbReference type="ARBA" id="ARBA00007913"/>
    </source>
</evidence>
<dbReference type="InterPro" id="IPR027417">
    <property type="entry name" value="P-loop_NTPase"/>
</dbReference>
<dbReference type="SUPFAM" id="SSF52540">
    <property type="entry name" value="P-loop containing nucleoside triphosphate hydrolases"/>
    <property type="match status" value="1"/>
</dbReference>
<dbReference type="PANTHER" id="PTHR43788:SF8">
    <property type="entry name" value="DNA-BINDING PROTEIN SMUBP-2"/>
    <property type="match status" value="1"/>
</dbReference>
<keyword evidence="4" id="KW-0347">Helicase</keyword>
<evidence type="ECO:0000256" key="3">
    <source>
        <dbReference type="ARBA" id="ARBA00022801"/>
    </source>
</evidence>
<keyword evidence="2" id="KW-0547">Nucleotide-binding</keyword>
<dbReference type="Pfam" id="PF13087">
    <property type="entry name" value="AAA_12"/>
    <property type="match status" value="1"/>
</dbReference>
<comment type="similarity">
    <text evidence="1">Belongs to the DNA2/NAM7 helicase family.</text>
</comment>
<dbReference type="Gene3D" id="1.10.510.10">
    <property type="entry name" value="Transferase(Phosphotransferase) domain 1"/>
    <property type="match status" value="1"/>
</dbReference>
<dbReference type="CDD" id="cd18808">
    <property type="entry name" value="SF1_C_Upf1"/>
    <property type="match status" value="1"/>
</dbReference>